<feature type="domain" description="PA" evidence="13">
    <location>
        <begin position="355"/>
        <end position="439"/>
    </location>
</feature>
<evidence type="ECO:0000313" key="16">
    <source>
        <dbReference type="EMBL" id="CAI9291396.1"/>
    </source>
</evidence>
<dbReference type="PROSITE" id="PS51892">
    <property type="entry name" value="SUBTILASE"/>
    <property type="match status" value="1"/>
</dbReference>
<dbReference type="Pfam" id="PF17766">
    <property type="entry name" value="fn3_6"/>
    <property type="match status" value="1"/>
</dbReference>
<dbReference type="CDD" id="cd04852">
    <property type="entry name" value="Peptidases_S8_3"/>
    <property type="match status" value="1"/>
</dbReference>
<dbReference type="InterPro" id="IPR041469">
    <property type="entry name" value="Subtilisin-like_FN3"/>
</dbReference>
<dbReference type="SUPFAM" id="SSF52025">
    <property type="entry name" value="PA domain"/>
    <property type="match status" value="1"/>
</dbReference>
<evidence type="ECO:0000256" key="6">
    <source>
        <dbReference type="ARBA" id="ARBA00022801"/>
    </source>
</evidence>
<dbReference type="Gene3D" id="3.40.50.200">
    <property type="entry name" value="Peptidase S8/S53 domain"/>
    <property type="match status" value="1"/>
</dbReference>
<evidence type="ECO:0000256" key="7">
    <source>
        <dbReference type="ARBA" id="ARBA00022825"/>
    </source>
</evidence>
<dbReference type="GO" id="GO:0006508">
    <property type="term" value="P:proteolysis"/>
    <property type="evidence" value="ECO:0007669"/>
    <property type="project" value="UniProtKB-KW"/>
</dbReference>
<evidence type="ECO:0000313" key="17">
    <source>
        <dbReference type="Proteomes" id="UP001177003"/>
    </source>
</evidence>
<protein>
    <recommendedName>
        <fullName evidence="18">Subtilisin-like protease</fullName>
    </recommendedName>
</protein>
<evidence type="ECO:0000256" key="10">
    <source>
        <dbReference type="PROSITE-ProRule" id="PRU01240"/>
    </source>
</evidence>
<dbReference type="InterPro" id="IPR046450">
    <property type="entry name" value="PA_dom_sf"/>
</dbReference>
<evidence type="ECO:0000256" key="4">
    <source>
        <dbReference type="ARBA" id="ARBA00022670"/>
    </source>
</evidence>
<evidence type="ECO:0000259" key="12">
    <source>
        <dbReference type="Pfam" id="PF00082"/>
    </source>
</evidence>
<dbReference type="PRINTS" id="PR00723">
    <property type="entry name" value="SUBTILISIN"/>
</dbReference>
<reference evidence="16" key="1">
    <citation type="submission" date="2023-04" db="EMBL/GenBank/DDBJ databases">
        <authorList>
            <person name="Vijverberg K."/>
            <person name="Xiong W."/>
            <person name="Schranz E."/>
        </authorList>
    </citation>
    <scope>NUCLEOTIDE SEQUENCE</scope>
</reference>
<feature type="signal peptide" evidence="11">
    <location>
        <begin position="1"/>
        <end position="24"/>
    </location>
</feature>
<dbReference type="InterPro" id="IPR015500">
    <property type="entry name" value="Peptidase_S8_subtilisin-rel"/>
</dbReference>
<evidence type="ECO:0000256" key="11">
    <source>
        <dbReference type="SAM" id="SignalP"/>
    </source>
</evidence>
<keyword evidence="3" id="KW-0964">Secreted</keyword>
<keyword evidence="8" id="KW-0325">Glycoprotein</keyword>
<dbReference type="Pfam" id="PF02225">
    <property type="entry name" value="PA"/>
    <property type="match status" value="1"/>
</dbReference>
<evidence type="ECO:0000259" key="13">
    <source>
        <dbReference type="Pfam" id="PF02225"/>
    </source>
</evidence>
<dbReference type="EMBL" id="OX465082">
    <property type="protein sequence ID" value="CAI9291396.1"/>
    <property type="molecule type" value="Genomic_DNA"/>
</dbReference>
<accession>A0AA35ZEZ7</accession>
<dbReference type="FunFam" id="3.50.30.30:FF:000005">
    <property type="entry name" value="subtilisin-like protease SBT1.5"/>
    <property type="match status" value="1"/>
</dbReference>
<feature type="domain" description="Peptidase S8/S53" evidence="12">
    <location>
        <begin position="135"/>
        <end position="558"/>
    </location>
</feature>
<sequence>MLPIISYVLLLTCTTIFNVSPTMAADNELKTYIVQLTSPQGQDFSQPQDREEWYKSLLSESASISNEKPIMVHMYHHVMIGFAAKMSAHHAKVMKNMKGVLSVRPERVYQLHTTRSPQFLGLHQNSGFWTDSNYGKGMIIGIIDTGITPGHPSFNDEGIPPPSSKWKGKCEVAGCNNKLIGLRNFDPFSKTPVDEHGHGTHTSSTAAGSHVHNANVFGNANGTAIGMAPLAHVAMYKVCSFGCSGSAIAAGMDAAIEDGVDVLSLSLGGASAPFYIDIIAIGAFVAMQKGIFVSCSAGNSGPRSSSLSNEAPWILTVGANTIDRRIRTTVYLGNKKLFDGEAINQPKDFDHKLRPLVYHAKDSISAAYCLNGSLDHIDVKGKVVLCDQGASTALDKSKVVKAAGGAAMIIANHRIFGETTIIEPNVIPASIVGYAEGVEIKKYLNSTTSPVATILFRGTVVGIDTAPEVASFSSRGPNLESPGILKPDIIGPGVNILASWPISIDNNTKTKAAFDIISGTSMSCPHLAGIAALLKSEHPDWSPAAIKSAMMTTASQVNLKGHAIVDQKDARFLHADVFTIGAGHINPSKSNDPGLVFDIQPSDYIPYLCGLGYTPIQIELITKKKVSCSKTIPEAQLNYPSFVVSLKKGDTKTYSRTVTNVGMANSTYTIGEISVPHGVKAEVGGSSQELMFTAVHHKLTYNITFTRDSTVEVKAQYGQGHMTWVSAKYSVRTPFAFKFE</sequence>
<keyword evidence="4 10" id="KW-0645">Protease</keyword>
<keyword evidence="17" id="KW-1185">Reference proteome</keyword>
<dbReference type="SUPFAM" id="SSF52743">
    <property type="entry name" value="Subtilisin-like"/>
    <property type="match status" value="1"/>
</dbReference>
<keyword evidence="6 10" id="KW-0378">Hydrolase</keyword>
<dbReference type="CDD" id="cd02120">
    <property type="entry name" value="PA_subtilisin_like"/>
    <property type="match status" value="1"/>
</dbReference>
<dbReference type="InterPro" id="IPR037045">
    <property type="entry name" value="S8pro/Inhibitor_I9_sf"/>
</dbReference>
<dbReference type="AlphaFoldDB" id="A0AA35ZEZ7"/>
<dbReference type="InterPro" id="IPR034197">
    <property type="entry name" value="Peptidases_S8_3"/>
</dbReference>
<organism evidence="16 17">
    <name type="scientific">Lactuca saligna</name>
    <name type="common">Willowleaf lettuce</name>
    <dbReference type="NCBI Taxonomy" id="75948"/>
    <lineage>
        <taxon>Eukaryota</taxon>
        <taxon>Viridiplantae</taxon>
        <taxon>Streptophyta</taxon>
        <taxon>Embryophyta</taxon>
        <taxon>Tracheophyta</taxon>
        <taxon>Spermatophyta</taxon>
        <taxon>Magnoliopsida</taxon>
        <taxon>eudicotyledons</taxon>
        <taxon>Gunneridae</taxon>
        <taxon>Pentapetalae</taxon>
        <taxon>asterids</taxon>
        <taxon>campanulids</taxon>
        <taxon>Asterales</taxon>
        <taxon>Asteraceae</taxon>
        <taxon>Cichorioideae</taxon>
        <taxon>Cichorieae</taxon>
        <taxon>Lactucinae</taxon>
        <taxon>Lactuca</taxon>
    </lineage>
</organism>
<dbReference type="Gene3D" id="3.50.30.30">
    <property type="match status" value="1"/>
</dbReference>
<dbReference type="InterPro" id="IPR045051">
    <property type="entry name" value="SBT"/>
</dbReference>
<dbReference type="GO" id="GO:0005576">
    <property type="term" value="C:extracellular region"/>
    <property type="evidence" value="ECO:0007669"/>
    <property type="project" value="UniProtKB-SubCell"/>
</dbReference>
<dbReference type="Pfam" id="PF00082">
    <property type="entry name" value="Peptidase_S8"/>
    <property type="match status" value="1"/>
</dbReference>
<comment type="subcellular location">
    <subcellularLocation>
        <location evidence="1">Secreted</location>
    </subcellularLocation>
</comment>
<feature type="chain" id="PRO_5041284390" description="Subtilisin-like protease" evidence="11">
    <location>
        <begin position="25"/>
        <end position="740"/>
    </location>
</feature>
<dbReference type="InterPro" id="IPR023827">
    <property type="entry name" value="Peptidase_S8_Asp-AS"/>
</dbReference>
<feature type="domain" description="Inhibitor I9" evidence="14">
    <location>
        <begin position="31"/>
        <end position="112"/>
    </location>
</feature>
<evidence type="ECO:0000256" key="8">
    <source>
        <dbReference type="ARBA" id="ARBA00023180"/>
    </source>
</evidence>
<feature type="active site" description="Charge relay system" evidence="9 10">
    <location>
        <position position="198"/>
    </location>
</feature>
<evidence type="ECO:0000256" key="5">
    <source>
        <dbReference type="ARBA" id="ARBA00022729"/>
    </source>
</evidence>
<dbReference type="InterPro" id="IPR003137">
    <property type="entry name" value="PA_domain"/>
</dbReference>
<evidence type="ECO:0000256" key="9">
    <source>
        <dbReference type="PIRSR" id="PIRSR615500-1"/>
    </source>
</evidence>
<evidence type="ECO:0008006" key="18">
    <source>
        <dbReference type="Google" id="ProtNLM"/>
    </source>
</evidence>
<evidence type="ECO:0000256" key="3">
    <source>
        <dbReference type="ARBA" id="ARBA00022525"/>
    </source>
</evidence>
<dbReference type="Pfam" id="PF05922">
    <property type="entry name" value="Inhibitor_I9"/>
    <property type="match status" value="1"/>
</dbReference>
<dbReference type="InterPro" id="IPR036852">
    <property type="entry name" value="Peptidase_S8/S53_dom_sf"/>
</dbReference>
<dbReference type="InterPro" id="IPR010259">
    <property type="entry name" value="S8pro/Inhibitor_I9"/>
</dbReference>
<dbReference type="Gene3D" id="3.30.70.80">
    <property type="entry name" value="Peptidase S8 propeptide/proteinase inhibitor I9"/>
    <property type="match status" value="1"/>
</dbReference>
<evidence type="ECO:0000256" key="1">
    <source>
        <dbReference type="ARBA" id="ARBA00004613"/>
    </source>
</evidence>
<keyword evidence="5 11" id="KW-0732">Signal</keyword>
<dbReference type="PANTHER" id="PTHR10795">
    <property type="entry name" value="PROPROTEIN CONVERTASE SUBTILISIN/KEXIN"/>
    <property type="match status" value="1"/>
</dbReference>
<feature type="active site" description="Charge relay system" evidence="9 10">
    <location>
        <position position="521"/>
    </location>
</feature>
<dbReference type="GO" id="GO:0004252">
    <property type="term" value="F:serine-type endopeptidase activity"/>
    <property type="evidence" value="ECO:0007669"/>
    <property type="project" value="UniProtKB-UniRule"/>
</dbReference>
<evidence type="ECO:0000259" key="14">
    <source>
        <dbReference type="Pfam" id="PF05922"/>
    </source>
</evidence>
<evidence type="ECO:0000259" key="15">
    <source>
        <dbReference type="Pfam" id="PF17766"/>
    </source>
</evidence>
<dbReference type="Proteomes" id="UP001177003">
    <property type="component" value="Chromosome 6"/>
</dbReference>
<feature type="active site" description="Charge relay system" evidence="9 10">
    <location>
        <position position="144"/>
    </location>
</feature>
<dbReference type="Gene3D" id="2.60.40.2310">
    <property type="match status" value="1"/>
</dbReference>
<name>A0AA35ZEZ7_LACSI</name>
<proteinExistence type="inferred from homology"/>
<dbReference type="PROSITE" id="PS00136">
    <property type="entry name" value="SUBTILASE_ASP"/>
    <property type="match status" value="1"/>
</dbReference>
<comment type="similarity">
    <text evidence="2 10">Belongs to the peptidase S8 family.</text>
</comment>
<dbReference type="InterPro" id="IPR000209">
    <property type="entry name" value="Peptidase_S8/S53_dom"/>
</dbReference>
<keyword evidence="7 10" id="KW-0720">Serine protease</keyword>
<evidence type="ECO:0000256" key="2">
    <source>
        <dbReference type="ARBA" id="ARBA00011073"/>
    </source>
</evidence>
<feature type="domain" description="Subtilisin-like protease fibronectin type-III" evidence="15">
    <location>
        <begin position="636"/>
        <end position="736"/>
    </location>
</feature>
<gene>
    <name evidence="16" type="ORF">LSALG_LOCUS30540</name>
</gene>